<feature type="domain" description="LTD" evidence="1">
    <location>
        <begin position="211"/>
        <end position="321"/>
    </location>
</feature>
<protein>
    <recommendedName>
        <fullName evidence="1">LTD domain-containing protein</fullName>
    </recommendedName>
</protein>
<dbReference type="PROSITE" id="PS51841">
    <property type="entry name" value="LTD"/>
    <property type="match status" value="1"/>
</dbReference>
<name>A0ABP9GXJ5_9ACTN</name>
<dbReference type="InterPro" id="IPR001322">
    <property type="entry name" value="Lamin_tail_dom"/>
</dbReference>
<gene>
    <name evidence="2" type="ORF">GCM10023205_17800</name>
</gene>
<sequence length="333" mass="35156">MTLKDYGVLAARAVARVREGAVGTPHYQIHLADDAGTAYRAAVNVLSQESPSELLFVVDEDFRHPLTASLPAAGSGWTALDSQAGGAALDYIRANLFDPAAARPLPPDVPGEDNDLADLLDHYVQRAIGDAGAAVYVFGQRFGPEPQKPDKVFGFLPGNGVHDVHMNQGNSADFRDDDGVWQDGGLLIRLPDARWVAVFLAFQSQAWHTDDTTGHSLDAPPVPGAGLEPMRIVAALANPVGPAPEAESVTLVNASPDPVDLGGWLLADRNKTTLPLPATTLTPGATLAVPGTPSFQLGNRGGAITLLDPSGLKVHGVTYTEDQARREGWTIVF</sequence>
<dbReference type="Proteomes" id="UP001500466">
    <property type="component" value="Unassembled WGS sequence"/>
</dbReference>
<dbReference type="InterPro" id="IPR036415">
    <property type="entry name" value="Lamin_tail_dom_sf"/>
</dbReference>
<dbReference type="EMBL" id="BAABHS010000005">
    <property type="protein sequence ID" value="GAA4956168.1"/>
    <property type="molecule type" value="Genomic_DNA"/>
</dbReference>
<accession>A0ABP9GXJ5</accession>
<evidence type="ECO:0000313" key="3">
    <source>
        <dbReference type="Proteomes" id="UP001500466"/>
    </source>
</evidence>
<dbReference type="InterPro" id="IPR019268">
    <property type="entry name" value="DUF2278"/>
</dbReference>
<proteinExistence type="predicted"/>
<evidence type="ECO:0000313" key="2">
    <source>
        <dbReference type="EMBL" id="GAA4956168.1"/>
    </source>
</evidence>
<organism evidence="2 3">
    <name type="scientific">Yinghuangia aomiensis</name>
    <dbReference type="NCBI Taxonomy" id="676205"/>
    <lineage>
        <taxon>Bacteria</taxon>
        <taxon>Bacillati</taxon>
        <taxon>Actinomycetota</taxon>
        <taxon>Actinomycetes</taxon>
        <taxon>Kitasatosporales</taxon>
        <taxon>Streptomycetaceae</taxon>
        <taxon>Yinghuangia</taxon>
    </lineage>
</organism>
<evidence type="ECO:0000259" key="1">
    <source>
        <dbReference type="PROSITE" id="PS51841"/>
    </source>
</evidence>
<keyword evidence="3" id="KW-1185">Reference proteome</keyword>
<dbReference type="RefSeq" id="WP_345674786.1">
    <property type="nucleotide sequence ID" value="NZ_BAABHS010000005.1"/>
</dbReference>
<dbReference type="Pfam" id="PF00932">
    <property type="entry name" value="LTD"/>
    <property type="match status" value="1"/>
</dbReference>
<dbReference type="Pfam" id="PF10042">
    <property type="entry name" value="DUF2278"/>
    <property type="match status" value="1"/>
</dbReference>
<dbReference type="SUPFAM" id="SSF74853">
    <property type="entry name" value="Lamin A/C globular tail domain"/>
    <property type="match status" value="1"/>
</dbReference>
<reference evidence="3" key="1">
    <citation type="journal article" date="2019" name="Int. J. Syst. Evol. Microbiol.">
        <title>The Global Catalogue of Microorganisms (GCM) 10K type strain sequencing project: providing services to taxonomists for standard genome sequencing and annotation.</title>
        <authorList>
            <consortium name="The Broad Institute Genomics Platform"/>
            <consortium name="The Broad Institute Genome Sequencing Center for Infectious Disease"/>
            <person name="Wu L."/>
            <person name="Ma J."/>
        </authorList>
    </citation>
    <scope>NUCLEOTIDE SEQUENCE [LARGE SCALE GENOMIC DNA]</scope>
    <source>
        <strain evidence="3">JCM 17986</strain>
    </source>
</reference>
<comment type="caution">
    <text evidence="2">The sequence shown here is derived from an EMBL/GenBank/DDBJ whole genome shotgun (WGS) entry which is preliminary data.</text>
</comment>